<dbReference type="PROSITE" id="PS51399">
    <property type="entry name" value="SEP"/>
    <property type="match status" value="1"/>
</dbReference>
<evidence type="ECO:0000313" key="7">
    <source>
        <dbReference type="Proteomes" id="UP001352852"/>
    </source>
</evidence>
<feature type="domain" description="UBX" evidence="3">
    <location>
        <begin position="382"/>
        <end position="459"/>
    </location>
</feature>
<dbReference type="InterPro" id="IPR012989">
    <property type="entry name" value="SEP_domain"/>
</dbReference>
<dbReference type="InterPro" id="IPR036241">
    <property type="entry name" value="NSFL1C_SEP_dom_sf"/>
</dbReference>
<organism evidence="6 7">
    <name type="scientific">Characodon lateralis</name>
    <dbReference type="NCBI Taxonomy" id="208331"/>
    <lineage>
        <taxon>Eukaryota</taxon>
        <taxon>Metazoa</taxon>
        <taxon>Chordata</taxon>
        <taxon>Craniata</taxon>
        <taxon>Vertebrata</taxon>
        <taxon>Euteleostomi</taxon>
        <taxon>Actinopterygii</taxon>
        <taxon>Neopterygii</taxon>
        <taxon>Teleostei</taxon>
        <taxon>Neoteleostei</taxon>
        <taxon>Acanthomorphata</taxon>
        <taxon>Ovalentaria</taxon>
        <taxon>Atherinomorphae</taxon>
        <taxon>Cyprinodontiformes</taxon>
        <taxon>Goodeidae</taxon>
        <taxon>Characodon</taxon>
    </lineage>
</organism>
<keyword evidence="1" id="KW-0175">Coiled coil</keyword>
<name>A0ABU7E786_9TELE</name>
<keyword evidence="7" id="KW-1185">Reference proteome</keyword>
<feature type="region of interest" description="Disordered" evidence="2">
    <location>
        <begin position="40"/>
        <end position="73"/>
    </location>
</feature>
<dbReference type="PANTHER" id="PTHR23333:SF4">
    <property type="entry name" value="UBX DOMAIN-CONTAINING PROTEIN 11"/>
    <property type="match status" value="1"/>
</dbReference>
<dbReference type="EMBL" id="JAHUTJ010049447">
    <property type="protein sequence ID" value="MED6283113.1"/>
    <property type="molecule type" value="Genomic_DNA"/>
</dbReference>
<dbReference type="InterPro" id="IPR000626">
    <property type="entry name" value="Ubiquitin-like_dom"/>
</dbReference>
<proteinExistence type="predicted"/>
<feature type="compositionally biased region" description="Polar residues" evidence="2">
    <location>
        <begin position="10"/>
        <end position="23"/>
    </location>
</feature>
<evidence type="ECO:0000259" key="3">
    <source>
        <dbReference type="PROSITE" id="PS50033"/>
    </source>
</evidence>
<dbReference type="Proteomes" id="UP001352852">
    <property type="component" value="Unassembled WGS sequence"/>
</dbReference>
<sequence length="479" mass="53598">MQKKMRCSPLQDSLMNQQGSNRNVPFKRNLLQEIRATLAADDSLNPSPSPQSHTPTNMASTSTSGAALKQGAPPSDFEYMAAMIHRITALENTVRSQAQEMDQKDETISVLEERLRSQKESDLERAPCLSSRDDLRKRCQLLQNKVQEMENFLSDYGLIWVGDGDTSDSEESQQTTSSGLSADRGFQMNFDLLLQRIRELNVLAGEGESFIQATGSGAKLAKKDPIQLRLYRNGIVMFDGPFRSYQDHSTQECMQDLMDGYFPSELQQRFPDGVPFEVHDRRDEEFMFRLPWDTFPGDGLADSGEKFTNSVGFTSGRKLTTDQFPSKLPKMVVKAGKVIHIRGSLRRTLQGSSDAQSSEILIDTSVLQSKMGRTQMINSDKPAQEVITLKLKSEDGNHTYIMKMSLSETVSQLRGYLDKHRGPGQPSYDIISAYPRCSFSDDGQTLQSCGLSENATLLLRPGNLVEVHGTMDSFNRTKI</sequence>
<evidence type="ECO:0000313" key="6">
    <source>
        <dbReference type="EMBL" id="MED6283113.1"/>
    </source>
</evidence>
<dbReference type="PANTHER" id="PTHR23333">
    <property type="entry name" value="UBX DOMAIN CONTAINING PROTEIN"/>
    <property type="match status" value="1"/>
</dbReference>
<feature type="region of interest" description="Disordered" evidence="2">
    <location>
        <begin position="1"/>
        <end position="24"/>
    </location>
</feature>
<dbReference type="Gene3D" id="3.10.20.90">
    <property type="entry name" value="Phosphatidylinositol 3-kinase Catalytic Subunit, Chain A, domain 1"/>
    <property type="match status" value="1"/>
</dbReference>
<evidence type="ECO:0000256" key="1">
    <source>
        <dbReference type="SAM" id="Coils"/>
    </source>
</evidence>
<evidence type="ECO:0000259" key="4">
    <source>
        <dbReference type="PROSITE" id="PS50053"/>
    </source>
</evidence>
<dbReference type="InterPro" id="IPR029071">
    <property type="entry name" value="Ubiquitin-like_domsf"/>
</dbReference>
<dbReference type="InterPro" id="IPR001012">
    <property type="entry name" value="UBX_dom"/>
</dbReference>
<feature type="domain" description="SEP" evidence="5">
    <location>
        <begin position="223"/>
        <end position="287"/>
    </location>
</feature>
<dbReference type="Pfam" id="PF08059">
    <property type="entry name" value="SEP"/>
    <property type="match status" value="1"/>
</dbReference>
<feature type="domain" description="Ubiquitin-like" evidence="4">
    <location>
        <begin position="387"/>
        <end position="459"/>
    </location>
</feature>
<dbReference type="CDD" id="cd17077">
    <property type="entry name" value="UBX_UBXN11"/>
    <property type="match status" value="1"/>
</dbReference>
<dbReference type="PROSITE" id="PS50053">
    <property type="entry name" value="UBIQUITIN_2"/>
    <property type="match status" value="1"/>
</dbReference>
<accession>A0ABU7E786</accession>
<dbReference type="PROSITE" id="PS50033">
    <property type="entry name" value="UBX"/>
    <property type="match status" value="1"/>
</dbReference>
<evidence type="ECO:0000256" key="2">
    <source>
        <dbReference type="SAM" id="MobiDB-lite"/>
    </source>
</evidence>
<reference evidence="6 7" key="1">
    <citation type="submission" date="2021-06" db="EMBL/GenBank/DDBJ databases">
        <authorList>
            <person name="Palmer J.M."/>
        </authorList>
    </citation>
    <scope>NUCLEOTIDE SEQUENCE [LARGE SCALE GENOMIC DNA]</scope>
    <source>
        <strain evidence="6 7">CL_MEX2019</strain>
        <tissue evidence="6">Muscle</tissue>
    </source>
</reference>
<dbReference type="SUPFAM" id="SSF102848">
    <property type="entry name" value="NSFL1 (p97 ATPase) cofactor p47, SEP domain"/>
    <property type="match status" value="1"/>
</dbReference>
<feature type="compositionally biased region" description="Polar residues" evidence="2">
    <location>
        <begin position="44"/>
        <end position="65"/>
    </location>
</feature>
<dbReference type="SUPFAM" id="SSF54236">
    <property type="entry name" value="Ubiquitin-like"/>
    <property type="match status" value="1"/>
</dbReference>
<comment type="caution">
    <text evidence="6">The sequence shown here is derived from an EMBL/GenBank/DDBJ whole genome shotgun (WGS) entry which is preliminary data.</text>
</comment>
<feature type="coiled-coil region" evidence="1">
    <location>
        <begin position="87"/>
        <end position="152"/>
    </location>
</feature>
<evidence type="ECO:0000259" key="5">
    <source>
        <dbReference type="PROSITE" id="PS51399"/>
    </source>
</evidence>
<gene>
    <name evidence="6" type="ORF">CHARACLAT_005382</name>
</gene>
<evidence type="ECO:0008006" key="8">
    <source>
        <dbReference type="Google" id="ProtNLM"/>
    </source>
</evidence>
<protein>
    <recommendedName>
        <fullName evidence="8">UBX domain protein 11</fullName>
    </recommendedName>
</protein>
<dbReference type="Pfam" id="PF00789">
    <property type="entry name" value="UBX"/>
    <property type="match status" value="1"/>
</dbReference>
<dbReference type="Gene3D" id="3.30.420.210">
    <property type="entry name" value="SEP domain"/>
    <property type="match status" value="1"/>
</dbReference>